<comment type="subunit">
    <text evidence="1">Monomer in both c-di-GMP-bound and free forms.</text>
</comment>
<accession>A0A3M5W0W7</accession>
<dbReference type="Pfam" id="PF07238">
    <property type="entry name" value="PilZ"/>
    <property type="match status" value="1"/>
</dbReference>
<dbReference type="Gene3D" id="2.40.10.220">
    <property type="entry name" value="predicted glycosyltransferase like domains"/>
    <property type="match status" value="1"/>
</dbReference>
<protein>
    <recommendedName>
        <fullName evidence="1">Cyclic diguanosine monophosphate-binding protein</fullName>
        <shortName evidence="1">c-di-GMP-binding protein</shortName>
    </recommendedName>
    <alternativeName>
        <fullName evidence="1">Pilz domain-containing protein</fullName>
    </alternativeName>
</protein>
<dbReference type="EMBL" id="RBUA01000234">
    <property type="protein sequence ID" value="RMU64101.1"/>
    <property type="molecule type" value="Genomic_DNA"/>
</dbReference>
<keyword evidence="1" id="KW-0973">c-di-GMP</keyword>
<feature type="domain" description="PilZ" evidence="2">
    <location>
        <begin position="7"/>
        <end position="103"/>
    </location>
</feature>
<evidence type="ECO:0000313" key="3">
    <source>
        <dbReference type="EMBL" id="RMU64101.1"/>
    </source>
</evidence>
<dbReference type="GO" id="GO:0035438">
    <property type="term" value="F:cyclic-di-GMP binding"/>
    <property type="evidence" value="ECO:0007669"/>
    <property type="project" value="InterPro"/>
</dbReference>
<dbReference type="RefSeq" id="WP_014720015.1">
    <property type="nucleotide sequence ID" value="NZ_RBUA01000234.1"/>
</dbReference>
<reference evidence="3 4" key="1">
    <citation type="submission" date="2018-08" db="EMBL/GenBank/DDBJ databases">
        <title>Recombination of ecologically and evolutionarily significant loci maintains genetic cohesion in the Pseudomonas syringae species complex.</title>
        <authorList>
            <person name="Dillon M."/>
            <person name="Thakur S."/>
            <person name="Almeida R.N.D."/>
            <person name="Weir B.S."/>
            <person name="Guttman D.S."/>
        </authorList>
    </citation>
    <scope>NUCLEOTIDE SEQUENCE [LARGE SCALE GENOMIC DNA]</scope>
    <source>
        <strain evidence="3 4">ICMP 14479</strain>
    </source>
</reference>
<dbReference type="AlphaFoldDB" id="A0A3M5W0W7"/>
<keyword evidence="1" id="KW-0547">Nucleotide-binding</keyword>
<comment type="caution">
    <text evidence="3">The sequence shown here is derived from an EMBL/GenBank/DDBJ whole genome shotgun (WGS) entry which is preliminary data.</text>
</comment>
<organism evidence="3 4">
    <name type="scientific">Pseudomonas syringae pv. avii</name>
    <dbReference type="NCBI Taxonomy" id="663959"/>
    <lineage>
        <taxon>Bacteria</taxon>
        <taxon>Pseudomonadati</taxon>
        <taxon>Pseudomonadota</taxon>
        <taxon>Gammaproteobacteria</taxon>
        <taxon>Pseudomonadales</taxon>
        <taxon>Pseudomonadaceae</taxon>
        <taxon>Pseudomonas</taxon>
        <taxon>Pseudomonas syringae</taxon>
    </lineage>
</organism>
<evidence type="ECO:0000259" key="2">
    <source>
        <dbReference type="Pfam" id="PF07238"/>
    </source>
</evidence>
<comment type="function">
    <text evidence="1">Binds the second messenger bis-(3'-5') cyclic dimeric guanosine monophosphate (c-di-GMP). Can bind two c-di-GMP molecules per monomer. May play a role in bacterial second-messenger regulated processes. Binding to c-di-GMP induces a conformational change of the C- and N-termini resulting in the exposure of a highly negative surface on one side of the protein to a possible effector protein.</text>
</comment>
<dbReference type="Proteomes" id="UP000280395">
    <property type="component" value="Unassembled WGS sequence"/>
</dbReference>
<evidence type="ECO:0000313" key="4">
    <source>
        <dbReference type="Proteomes" id="UP000280395"/>
    </source>
</evidence>
<dbReference type="InterPro" id="IPR009875">
    <property type="entry name" value="PilZ_domain"/>
</dbReference>
<dbReference type="PIRSF" id="PIRSF028141">
    <property type="entry name" value="C-di-GMP_BP_PA4608"/>
    <property type="match status" value="1"/>
</dbReference>
<name>A0A3M5W0W7_PSESX</name>
<evidence type="ECO:0000256" key="1">
    <source>
        <dbReference type="PIRNR" id="PIRNR028141"/>
    </source>
</evidence>
<dbReference type="SUPFAM" id="SSF141371">
    <property type="entry name" value="PilZ domain-like"/>
    <property type="match status" value="1"/>
</dbReference>
<proteinExistence type="predicted"/>
<dbReference type="InterPro" id="IPR027021">
    <property type="entry name" value="C-di-GMP_BP_PA4608"/>
</dbReference>
<sequence length="126" mass="14654">MTEHASERRRFRRIAFDATAELRQNGSEWPVKLVDLSLKGLLVERPDDWKGNKALPFDVDIRLDQKTHIKMQARLTHEDQGQLGFVCKHIDLDSISHLRRFVELNLGDEQELERELGALLEIQLPT</sequence>
<gene>
    <name evidence="3" type="ORF">ALP29_01842</name>
</gene>